<protein>
    <submittedName>
        <fullName evidence="3">DUF4147 domain-containing protein</fullName>
    </submittedName>
</protein>
<dbReference type="Pfam" id="PF05161">
    <property type="entry name" value="MOFRL"/>
    <property type="match status" value="1"/>
</dbReference>
<dbReference type="InterPro" id="IPR025286">
    <property type="entry name" value="MOFRL_assoc_dom"/>
</dbReference>
<organism evidence="3 4">
    <name type="scientific">Chitinophaga tropicalis</name>
    <dbReference type="NCBI Taxonomy" id="2683588"/>
    <lineage>
        <taxon>Bacteria</taxon>
        <taxon>Pseudomonadati</taxon>
        <taxon>Bacteroidota</taxon>
        <taxon>Chitinophagia</taxon>
        <taxon>Chitinophagales</taxon>
        <taxon>Chitinophagaceae</taxon>
        <taxon>Chitinophaga</taxon>
    </lineage>
</organism>
<accession>A0A7K1UAN8</accession>
<dbReference type="FunFam" id="3.40.1480.10:FF:000002">
    <property type="entry name" value="Glycerate kinase"/>
    <property type="match status" value="1"/>
</dbReference>
<sequence length="438" mass="46192">MMRADAIEIFGAGVASVQPSALMRQHVQWQNGQLQVCGRVYPLPAGRPVWIFGAGKASAAMAQSLEDVLEGLPLKGMVITKHAHGLPLKHILLEEAGHPVPDQSSVQATQKMLQLLNEVREHDVVLFLLSGGASSLMADYPKGADLQQVQQVFGLLLKSGATIHEMNIVRKHLSAVKGGQLALRANTSAFCSLILSDVVGDDLPVIGSGPTVPDPSTFKEAYNILEQYGLSLKIPPAIRKHLLQGCAGTIPETPKPGHPRFETVSNHLTGSNRIALEAAARKARELGYDTRILSDGITGDAVQLARRLVQEAAQQETGKAVCLLTGGETTVTVTGNGLGGRNQHLALAAGIALEGRGNILLLSAGTDGTDGPTDAAGALADAGIMAKAAQEGLDAEHYLLEHDSYHFFEQAGGLLKTGPTQTNVMDIIVVLTSPAEKK</sequence>
<proteinExistence type="predicted"/>
<dbReference type="Pfam" id="PF13660">
    <property type="entry name" value="DUF4147"/>
    <property type="match status" value="1"/>
</dbReference>
<dbReference type="RefSeq" id="WP_157308508.1">
    <property type="nucleotide sequence ID" value="NZ_WRXN01000011.1"/>
</dbReference>
<evidence type="ECO:0000313" key="4">
    <source>
        <dbReference type="Proteomes" id="UP000461730"/>
    </source>
</evidence>
<dbReference type="PANTHER" id="PTHR12227:SF0">
    <property type="entry name" value="GLYCERATE KINASE"/>
    <property type="match status" value="1"/>
</dbReference>
<dbReference type="AlphaFoldDB" id="A0A7K1UAN8"/>
<dbReference type="InterPro" id="IPR007835">
    <property type="entry name" value="MOFRL"/>
</dbReference>
<evidence type="ECO:0000259" key="1">
    <source>
        <dbReference type="Pfam" id="PF05161"/>
    </source>
</evidence>
<evidence type="ECO:0000313" key="3">
    <source>
        <dbReference type="EMBL" id="MVT11085.1"/>
    </source>
</evidence>
<keyword evidence="4" id="KW-1185">Reference proteome</keyword>
<dbReference type="Gene3D" id="3.40.50.10180">
    <property type="entry name" value="Glycerate kinase, MOFRL-like N-terminal domain"/>
    <property type="match status" value="1"/>
</dbReference>
<dbReference type="InterPro" id="IPR037035">
    <property type="entry name" value="GK-like_C_sf"/>
</dbReference>
<comment type="caution">
    <text evidence="3">The sequence shown here is derived from an EMBL/GenBank/DDBJ whole genome shotgun (WGS) entry which is preliminary data.</text>
</comment>
<evidence type="ECO:0000259" key="2">
    <source>
        <dbReference type="Pfam" id="PF13660"/>
    </source>
</evidence>
<name>A0A7K1UAN8_9BACT</name>
<dbReference type="Gene3D" id="3.40.1480.10">
    <property type="entry name" value="MOFRL domain"/>
    <property type="match status" value="1"/>
</dbReference>
<gene>
    <name evidence="3" type="ORF">GO493_22650</name>
</gene>
<dbReference type="InterPro" id="IPR039760">
    <property type="entry name" value="MOFRL_protein"/>
</dbReference>
<reference evidence="3 4" key="1">
    <citation type="submission" date="2019-12" db="EMBL/GenBank/DDBJ databases">
        <title>Chitinophaga sp. strain ysch24 (GDMCC 1.1355), whole genome shotgun sequence.</title>
        <authorList>
            <person name="Zhang X."/>
        </authorList>
    </citation>
    <scope>NUCLEOTIDE SEQUENCE [LARGE SCALE GENOMIC DNA]</scope>
    <source>
        <strain evidence="4">ysch24</strain>
    </source>
</reference>
<dbReference type="SUPFAM" id="SSF82544">
    <property type="entry name" value="GckA/TtuD-like"/>
    <property type="match status" value="1"/>
</dbReference>
<feature type="domain" description="MOFRL-associated" evidence="2">
    <location>
        <begin position="6"/>
        <end position="242"/>
    </location>
</feature>
<dbReference type="Proteomes" id="UP000461730">
    <property type="component" value="Unassembled WGS sequence"/>
</dbReference>
<dbReference type="GO" id="GO:0005737">
    <property type="term" value="C:cytoplasm"/>
    <property type="evidence" value="ECO:0007669"/>
    <property type="project" value="TreeGrafter"/>
</dbReference>
<dbReference type="PANTHER" id="PTHR12227">
    <property type="entry name" value="GLYCERATE KINASE"/>
    <property type="match status" value="1"/>
</dbReference>
<feature type="domain" description="MOFRL" evidence="1">
    <location>
        <begin position="321"/>
        <end position="426"/>
    </location>
</feature>
<dbReference type="GO" id="GO:0008887">
    <property type="term" value="F:glycerate kinase activity"/>
    <property type="evidence" value="ECO:0007669"/>
    <property type="project" value="InterPro"/>
</dbReference>
<dbReference type="InterPro" id="IPR038614">
    <property type="entry name" value="GK_N_sf"/>
</dbReference>
<dbReference type="EMBL" id="WRXN01000011">
    <property type="protein sequence ID" value="MVT11085.1"/>
    <property type="molecule type" value="Genomic_DNA"/>
</dbReference>